<sequence>MSNNTILEFYEALGFEETETDDGLIVFGIELTQEGSYALLTDAEGTMPKNATQEIIFAYYTPDDSFLWSASFKNSAVFKELWTGAQTAEARVDAIVQYRKEREVF</sequence>
<name>A0A1W2BVD3_9FIRM</name>
<organism evidence="1 2">
    <name type="scientific">Sporomusa malonica</name>
    <dbReference type="NCBI Taxonomy" id="112901"/>
    <lineage>
        <taxon>Bacteria</taxon>
        <taxon>Bacillati</taxon>
        <taxon>Bacillota</taxon>
        <taxon>Negativicutes</taxon>
        <taxon>Selenomonadales</taxon>
        <taxon>Sporomusaceae</taxon>
        <taxon>Sporomusa</taxon>
    </lineage>
</organism>
<accession>A0A1W2BVD3</accession>
<dbReference type="AlphaFoldDB" id="A0A1W2BVD3"/>
<reference evidence="1 2" key="1">
    <citation type="submission" date="2017-04" db="EMBL/GenBank/DDBJ databases">
        <authorList>
            <person name="Afonso C.L."/>
            <person name="Miller P.J."/>
            <person name="Scott M.A."/>
            <person name="Spackman E."/>
            <person name="Goraichik I."/>
            <person name="Dimitrov K.M."/>
            <person name="Suarez D.L."/>
            <person name="Swayne D.E."/>
        </authorList>
    </citation>
    <scope>NUCLEOTIDE SEQUENCE [LARGE SCALE GENOMIC DNA]</scope>
    <source>
        <strain evidence="1 2">DSM 5090</strain>
    </source>
</reference>
<dbReference type="Proteomes" id="UP000192738">
    <property type="component" value="Unassembled WGS sequence"/>
</dbReference>
<dbReference type="STRING" id="112901.SAMN04488500_108176"/>
<evidence type="ECO:0000313" key="1">
    <source>
        <dbReference type="EMBL" id="SMC76694.1"/>
    </source>
</evidence>
<gene>
    <name evidence="1" type="ORF">SAMN04488500_108176</name>
</gene>
<dbReference type="RefSeq" id="WP_084575872.1">
    <property type="nucleotide sequence ID" value="NZ_CP155572.1"/>
</dbReference>
<evidence type="ECO:0000313" key="2">
    <source>
        <dbReference type="Proteomes" id="UP000192738"/>
    </source>
</evidence>
<dbReference type="OrthoDB" id="1683292at2"/>
<keyword evidence="2" id="KW-1185">Reference proteome</keyword>
<protein>
    <submittedName>
        <fullName evidence="1">Uncharacterized protein</fullName>
    </submittedName>
</protein>
<dbReference type="EMBL" id="FWXI01000008">
    <property type="protein sequence ID" value="SMC76694.1"/>
    <property type="molecule type" value="Genomic_DNA"/>
</dbReference>
<proteinExistence type="predicted"/>